<reference evidence="2" key="1">
    <citation type="journal article" date="2019" name="Int. J. Syst. Evol. Microbiol.">
        <title>The Global Catalogue of Microorganisms (GCM) 10K type strain sequencing project: providing services to taxonomists for standard genome sequencing and annotation.</title>
        <authorList>
            <consortium name="The Broad Institute Genomics Platform"/>
            <consortium name="The Broad Institute Genome Sequencing Center for Infectious Disease"/>
            <person name="Wu L."/>
            <person name="Ma J."/>
        </authorList>
    </citation>
    <scope>NUCLEOTIDE SEQUENCE [LARGE SCALE GENOMIC DNA]</scope>
    <source>
        <strain evidence="2">CCM 4481</strain>
    </source>
</reference>
<evidence type="ECO:0000313" key="1">
    <source>
        <dbReference type="EMBL" id="MFC4526423.1"/>
    </source>
</evidence>
<proteinExistence type="predicted"/>
<accession>A0ABV9C0N9</accession>
<protein>
    <submittedName>
        <fullName evidence="1">Phage late control D family protein</fullName>
    </submittedName>
</protein>
<sequence>MVKINGTPVQGWLDWEIESNSYREADTFRVTFVLSGLVAPFDEAWFVSQTTIGVEILAGFPADPANYGASELDSLIIGNVDEVSYDPAQRTLELSGRDLTSLLIDAKTAEKWQNQTASEIATTLAKRHGLTPVVTATTDTIGRFYQIDHVSTTCVETEWDFLCWIAQQTQFVVYVKGNELHFGPQPDPASAPQYPITWTPADDSQPFTSNTKQLSFTRTLTVGNTISVTVRSWNAKQRAGFNATYPQGHAKGIRPGTATQPSQAYSYQIPNLTQDQATKRARAIYNELIKNEMRMRAELPGDNELSTLHVIPVSGTGTSFDQNYFPEAITRRMDFHAGYTMEARCRNHSSDVVPA</sequence>
<comment type="caution">
    <text evidence="1">The sequence shown here is derived from an EMBL/GenBank/DDBJ whole genome shotgun (WGS) entry which is preliminary data.</text>
</comment>
<dbReference type="RefSeq" id="WP_266151169.1">
    <property type="nucleotide sequence ID" value="NZ_CP064028.1"/>
</dbReference>
<dbReference type="Gene3D" id="3.55.50.10">
    <property type="entry name" value="Baseplate protein-like domains"/>
    <property type="match status" value="1"/>
</dbReference>
<keyword evidence="2" id="KW-1185">Reference proteome</keyword>
<dbReference type="EMBL" id="JBHSGA010000013">
    <property type="protein sequence ID" value="MFC4526423.1"/>
    <property type="molecule type" value="Genomic_DNA"/>
</dbReference>
<organism evidence="1 2">
    <name type="scientific">Dyella halodurans</name>
    <dbReference type="NCBI Taxonomy" id="1920171"/>
    <lineage>
        <taxon>Bacteria</taxon>
        <taxon>Pseudomonadati</taxon>
        <taxon>Pseudomonadota</taxon>
        <taxon>Gammaproteobacteria</taxon>
        <taxon>Lysobacterales</taxon>
        <taxon>Rhodanobacteraceae</taxon>
        <taxon>Dyella</taxon>
    </lineage>
</organism>
<dbReference type="Proteomes" id="UP001595961">
    <property type="component" value="Unassembled WGS sequence"/>
</dbReference>
<evidence type="ECO:0000313" key="2">
    <source>
        <dbReference type="Proteomes" id="UP001595961"/>
    </source>
</evidence>
<dbReference type="SUPFAM" id="SSF69279">
    <property type="entry name" value="Phage tail proteins"/>
    <property type="match status" value="1"/>
</dbReference>
<dbReference type="Gene3D" id="2.30.300.10">
    <property type="entry name" value="Baseplate protein-like domain - beta roll fold"/>
    <property type="match status" value="1"/>
</dbReference>
<gene>
    <name evidence="1" type="ORF">ACFO5W_07190</name>
</gene>
<name>A0ABV9C0N9_9GAMM</name>
<dbReference type="Pfam" id="PF05954">
    <property type="entry name" value="Phage_GPD"/>
    <property type="match status" value="1"/>
</dbReference>